<dbReference type="Proteomes" id="UP000027195">
    <property type="component" value="Unassembled WGS sequence"/>
</dbReference>
<dbReference type="EMBL" id="KL198130">
    <property type="protein sequence ID" value="KDQ06570.1"/>
    <property type="molecule type" value="Genomic_DNA"/>
</dbReference>
<proteinExistence type="predicted"/>
<organism evidence="2 3">
    <name type="scientific">Botryobasidium botryosum (strain FD-172 SS1)</name>
    <dbReference type="NCBI Taxonomy" id="930990"/>
    <lineage>
        <taxon>Eukaryota</taxon>
        <taxon>Fungi</taxon>
        <taxon>Dikarya</taxon>
        <taxon>Basidiomycota</taxon>
        <taxon>Agaricomycotina</taxon>
        <taxon>Agaricomycetes</taxon>
        <taxon>Cantharellales</taxon>
        <taxon>Botryobasidiaceae</taxon>
        <taxon>Botryobasidium</taxon>
    </lineage>
</organism>
<dbReference type="AlphaFoldDB" id="A0A067LW96"/>
<keyword evidence="1" id="KW-0732">Signal</keyword>
<keyword evidence="3" id="KW-1185">Reference proteome</keyword>
<feature type="signal peptide" evidence="1">
    <location>
        <begin position="1"/>
        <end position="23"/>
    </location>
</feature>
<evidence type="ECO:0000313" key="3">
    <source>
        <dbReference type="Proteomes" id="UP000027195"/>
    </source>
</evidence>
<dbReference type="HOGENOM" id="CLU_2670738_0_0_1"/>
<reference evidence="3" key="1">
    <citation type="journal article" date="2014" name="Proc. Natl. Acad. Sci. U.S.A.">
        <title>Extensive sampling of basidiomycete genomes demonstrates inadequacy of the white-rot/brown-rot paradigm for wood decay fungi.</title>
        <authorList>
            <person name="Riley R."/>
            <person name="Salamov A.A."/>
            <person name="Brown D.W."/>
            <person name="Nagy L.G."/>
            <person name="Floudas D."/>
            <person name="Held B.W."/>
            <person name="Levasseur A."/>
            <person name="Lombard V."/>
            <person name="Morin E."/>
            <person name="Otillar R."/>
            <person name="Lindquist E.A."/>
            <person name="Sun H."/>
            <person name="LaButti K.M."/>
            <person name="Schmutz J."/>
            <person name="Jabbour D."/>
            <person name="Luo H."/>
            <person name="Baker S.E."/>
            <person name="Pisabarro A.G."/>
            <person name="Walton J.D."/>
            <person name="Blanchette R.A."/>
            <person name="Henrissat B."/>
            <person name="Martin F."/>
            <person name="Cullen D."/>
            <person name="Hibbett D.S."/>
            <person name="Grigoriev I.V."/>
        </authorList>
    </citation>
    <scope>NUCLEOTIDE SEQUENCE [LARGE SCALE GENOMIC DNA]</scope>
    <source>
        <strain evidence="3">FD-172 SS1</strain>
    </source>
</reference>
<protein>
    <submittedName>
        <fullName evidence="2">Uncharacterized protein</fullName>
    </submittedName>
</protein>
<name>A0A067LW96_BOTB1</name>
<gene>
    <name evidence="2" type="ORF">BOTBODRAFT_245781</name>
</gene>
<feature type="chain" id="PRO_5001645030" evidence="1">
    <location>
        <begin position="24"/>
        <end position="75"/>
    </location>
</feature>
<dbReference type="InParanoid" id="A0A067LW96"/>
<evidence type="ECO:0000313" key="2">
    <source>
        <dbReference type="EMBL" id="KDQ06570.1"/>
    </source>
</evidence>
<accession>A0A067LW96</accession>
<evidence type="ECO:0000256" key="1">
    <source>
        <dbReference type="SAM" id="SignalP"/>
    </source>
</evidence>
<sequence length="75" mass="8338">MSVSQKFLRSTVVLMVIMEETQAQVPMKGLQSTSQACVNSRSSSQVTCNIYVHRFSNSPAIRFPAQSLTVTEVDR</sequence>